<feature type="region of interest" description="Disordered" evidence="1">
    <location>
        <begin position="88"/>
        <end position="122"/>
    </location>
</feature>
<dbReference type="EMBL" id="BRPK01000008">
    <property type="protein sequence ID" value="GLB40137.1"/>
    <property type="molecule type" value="Genomic_DNA"/>
</dbReference>
<proteinExistence type="predicted"/>
<evidence type="ECO:0000313" key="2">
    <source>
        <dbReference type="EMBL" id="GLB40137.1"/>
    </source>
</evidence>
<gene>
    <name evidence="2" type="ORF">LshimejAT787_0800080</name>
</gene>
<sequence length="408" mass="45795">MLYKNSLPLLIDDQDDLTSIGCPVFAAKIRMSKRTSWPPEITDTVHLTCEKPTPNMHTCDLDHSDTENIHIFLYPSPPVAVHKVATSGPRIPKDGRQIPNRSLRSRPPSVRMPPPDLWAFTPSKTSRGLALSTPSSEIVPASTSSSWTQQPHFHHRPTSEREPLRTMSQAPIGFERHTWSSTAGAGSSSTPVSSIIPHALPPEPCATPVKKLSEPAPTAFVDVLSENKRRNPYAPAMVSMFNPLREKIPFRAWACMPACSRQLRGSNGTPSLPSARYRTSLFAIPVRARKECEWACSALSKGKEHWLNRTRNHCSHCRHETLCKKLLVFSYLNRQAQFLYGPMTPRADNNDDDMEIDDQKAELDDEDLLDSPTLRDFDDFDDFGDENFGDDALLHDQEDVKMGSRVLF</sequence>
<comment type="caution">
    <text evidence="2">The sequence shown here is derived from an EMBL/GenBank/DDBJ whole genome shotgun (WGS) entry which is preliminary data.</text>
</comment>
<dbReference type="Proteomes" id="UP001063166">
    <property type="component" value="Unassembled WGS sequence"/>
</dbReference>
<dbReference type="AlphaFoldDB" id="A0A9P3UPB0"/>
<evidence type="ECO:0000313" key="3">
    <source>
        <dbReference type="Proteomes" id="UP001063166"/>
    </source>
</evidence>
<organism evidence="2 3">
    <name type="scientific">Lyophyllum shimeji</name>
    <name type="common">Hon-shimeji</name>
    <name type="synonym">Tricholoma shimeji</name>
    <dbReference type="NCBI Taxonomy" id="47721"/>
    <lineage>
        <taxon>Eukaryota</taxon>
        <taxon>Fungi</taxon>
        <taxon>Dikarya</taxon>
        <taxon>Basidiomycota</taxon>
        <taxon>Agaricomycotina</taxon>
        <taxon>Agaricomycetes</taxon>
        <taxon>Agaricomycetidae</taxon>
        <taxon>Agaricales</taxon>
        <taxon>Tricholomatineae</taxon>
        <taxon>Lyophyllaceae</taxon>
        <taxon>Lyophyllum</taxon>
    </lineage>
</organism>
<accession>A0A9P3UPB0</accession>
<protein>
    <submittedName>
        <fullName evidence="2">Uncharacterized protein</fullName>
    </submittedName>
</protein>
<reference evidence="2" key="1">
    <citation type="submission" date="2022-07" db="EMBL/GenBank/DDBJ databases">
        <title>The genome of Lyophyllum shimeji provides insight into the initial evolution of ectomycorrhizal fungal genome.</title>
        <authorList>
            <person name="Kobayashi Y."/>
            <person name="Shibata T."/>
            <person name="Hirakawa H."/>
            <person name="Shigenobu S."/>
            <person name="Nishiyama T."/>
            <person name="Yamada A."/>
            <person name="Hasebe M."/>
            <person name="Kawaguchi M."/>
        </authorList>
    </citation>
    <scope>NUCLEOTIDE SEQUENCE</scope>
    <source>
        <strain evidence="2">AT787</strain>
    </source>
</reference>
<evidence type="ECO:0000256" key="1">
    <source>
        <dbReference type="SAM" id="MobiDB-lite"/>
    </source>
</evidence>
<name>A0A9P3UPB0_LYOSH</name>
<dbReference type="OrthoDB" id="3027420at2759"/>
<feature type="compositionally biased region" description="Polar residues" evidence="1">
    <location>
        <begin position="136"/>
        <end position="151"/>
    </location>
</feature>
<keyword evidence="3" id="KW-1185">Reference proteome</keyword>
<feature type="compositionally biased region" description="Low complexity" evidence="1">
    <location>
        <begin position="99"/>
        <end position="109"/>
    </location>
</feature>
<feature type="region of interest" description="Disordered" evidence="1">
    <location>
        <begin position="136"/>
        <end position="165"/>
    </location>
</feature>